<evidence type="ECO:0000313" key="2">
    <source>
        <dbReference type="EMBL" id="VBB45774.1"/>
    </source>
</evidence>
<protein>
    <submittedName>
        <fullName evidence="2">Uncharacterized protein</fullName>
    </submittedName>
</protein>
<dbReference type="AlphaFoldDB" id="A0A653ACS2"/>
<proteinExistence type="predicted"/>
<evidence type="ECO:0000256" key="1">
    <source>
        <dbReference type="SAM" id="Phobius"/>
    </source>
</evidence>
<organism evidence="2">
    <name type="scientific">uncultured Paludibacter sp</name>
    <dbReference type="NCBI Taxonomy" id="497635"/>
    <lineage>
        <taxon>Bacteria</taxon>
        <taxon>Pseudomonadati</taxon>
        <taxon>Bacteroidota</taxon>
        <taxon>Bacteroidia</taxon>
        <taxon>Bacteroidales</taxon>
        <taxon>Paludibacteraceae</taxon>
        <taxon>Paludibacter</taxon>
        <taxon>environmental samples</taxon>
    </lineage>
</organism>
<accession>A0A653ACS2</accession>
<dbReference type="EMBL" id="UPXZ01000025">
    <property type="protein sequence ID" value="VBB45774.1"/>
    <property type="molecule type" value="Genomic_DNA"/>
</dbReference>
<reference evidence="2" key="1">
    <citation type="submission" date="2018-07" db="EMBL/GenBank/DDBJ databases">
        <authorList>
            <consortium name="Genoscope - CEA"/>
            <person name="William W."/>
        </authorList>
    </citation>
    <scope>NUCLEOTIDE SEQUENCE</scope>
    <source>
        <strain evidence="2">IK1</strain>
    </source>
</reference>
<feature type="transmembrane region" description="Helical" evidence="1">
    <location>
        <begin position="94"/>
        <end position="110"/>
    </location>
</feature>
<name>A0A653ACS2_9BACT</name>
<keyword evidence="1" id="KW-1133">Transmembrane helix</keyword>
<sequence length="111" mass="13010">MIHYRKTKTYVLVSNPTKSGLAVTEMYIKREFLISIETLVLIDHKSSSTNHYHWNTLTKIWAIFLVELHDKIHGEENGKIDWFNTPKVVLQSKFALLSLIIKALIIYHLIF</sequence>
<keyword evidence="1" id="KW-0472">Membrane</keyword>
<keyword evidence="1" id="KW-0812">Transmembrane</keyword>
<gene>
    <name evidence="2" type="ORF">TRIP_D310169</name>
</gene>